<dbReference type="Gene3D" id="3.20.20.80">
    <property type="entry name" value="Glycosidases"/>
    <property type="match status" value="1"/>
</dbReference>
<keyword evidence="6" id="KW-1185">Reference proteome</keyword>
<dbReference type="Gene3D" id="2.60.40.10">
    <property type="entry name" value="Immunoglobulins"/>
    <property type="match status" value="1"/>
</dbReference>
<dbReference type="PROSITE" id="PS51257">
    <property type="entry name" value="PROKAR_LIPOPROTEIN"/>
    <property type="match status" value="1"/>
</dbReference>
<dbReference type="PROSITE" id="PS50853">
    <property type="entry name" value="FN3"/>
    <property type="match status" value="1"/>
</dbReference>
<dbReference type="SUPFAM" id="SSF49265">
    <property type="entry name" value="Fibronectin type III"/>
    <property type="match status" value="1"/>
</dbReference>
<reference evidence="5 6" key="1">
    <citation type="submission" date="2020-06" db="EMBL/GenBank/DDBJ databases">
        <title>Haloterrigena sp. nov., an extremely halophilic archaeon isolated from a saline sediment.</title>
        <authorList>
            <person name="Liu B.-B."/>
        </authorList>
    </citation>
    <scope>NUCLEOTIDE SEQUENCE [LARGE SCALE GENOMIC DNA]</scope>
    <source>
        <strain evidence="5 6">SYSU A558-1</strain>
    </source>
</reference>
<comment type="caution">
    <text evidence="5">The sequence shown here is derived from an EMBL/GenBank/DDBJ whole genome shotgun (WGS) entry which is preliminary data.</text>
</comment>
<dbReference type="SUPFAM" id="SSF49344">
    <property type="entry name" value="CBD9-like"/>
    <property type="match status" value="1"/>
</dbReference>
<dbReference type="InterPro" id="IPR036116">
    <property type="entry name" value="FN3_sf"/>
</dbReference>
<gene>
    <name evidence="5" type="ORF">HTZ84_03175</name>
</gene>
<protein>
    <submittedName>
        <fullName evidence="5">Cellulase family glycosylhydrolase</fullName>
    </submittedName>
</protein>
<sequence length="642" mass="71644">MHRRRYLASLSASSVAALAGCSSQRTDGPVTAGPPRLTVEGRWVTDPDGNPVVLRGVSLDDPVWSLEHAAVREEEYWDAVRLATDDDAGWHARVLRLPITPRSISDAGMDAVVDALDRAVELAAERGVYLLVDYHASERYDTSSIDRRLRSFWDRVAPRYADDAHVLYELFGAPTEPAAGGLEAWRTWRDRATPWLSRVRDRAPETPIVVGSPAWSSMTAHAAEEPFDHDGLLYSAHVYPSWDPRSWEAAFGTPAFDVPVFVTEWGYTAAAGAEAAGADAHLIGSTAEWGEPFREWVDAHENVHWCAATFGTRRQPAMFDADWSLPDGDDHMGALVKDWLADRRDDHRPGRETPIPSGEGSPPAAPGAVRIEEVHETRATVRWERPPDPDGDDVLQYRVIVDDREPSTLRGVERATELSNLDPDREYEVRVTAVDERGLESDPASVRFSTLDRTRPAAIIPRTASNPVGDEDGAWSAAEPHAADMLLWTDRPLENAITWRALWDETALYVRIDLTDIEDWQDTFAEVYLDLDNSREETYDGENDLDMIVPRGGRIIWQSANTAPISDGSSVTTTETDGGWRAEFTIPWREYGVRPIVGHRFGMDVHTVVEEDGERIAKFGWFDESDDAWADPRKFATVELGE</sequence>
<dbReference type="CDD" id="cd00063">
    <property type="entry name" value="FN3"/>
    <property type="match status" value="1"/>
</dbReference>
<dbReference type="EMBL" id="JABUQZ010000001">
    <property type="protein sequence ID" value="NUC71320.1"/>
    <property type="molecule type" value="Genomic_DNA"/>
</dbReference>
<evidence type="ECO:0000313" key="5">
    <source>
        <dbReference type="EMBL" id="NUC71320.1"/>
    </source>
</evidence>
<organism evidence="5 6">
    <name type="scientific">Haloterrigena gelatinilytica</name>
    <dbReference type="NCBI Taxonomy" id="2741724"/>
    <lineage>
        <taxon>Archaea</taxon>
        <taxon>Methanobacteriati</taxon>
        <taxon>Methanobacteriota</taxon>
        <taxon>Stenosarchaea group</taxon>
        <taxon>Halobacteria</taxon>
        <taxon>Halobacteriales</taxon>
        <taxon>Natrialbaceae</taxon>
        <taxon>Haloterrigena</taxon>
    </lineage>
</organism>
<feature type="region of interest" description="Disordered" evidence="3">
    <location>
        <begin position="342"/>
        <end position="366"/>
    </location>
</feature>
<feature type="domain" description="Fibronectin type-III" evidence="4">
    <location>
        <begin position="365"/>
        <end position="457"/>
    </location>
</feature>
<feature type="compositionally biased region" description="Low complexity" evidence="3">
    <location>
        <begin position="354"/>
        <end position="366"/>
    </location>
</feature>
<dbReference type="SUPFAM" id="SSF51445">
    <property type="entry name" value="(Trans)glycosidases"/>
    <property type="match status" value="1"/>
</dbReference>
<name>A0ABX2L4X6_9EURY</name>
<evidence type="ECO:0000313" key="6">
    <source>
        <dbReference type="Proteomes" id="UP001016761"/>
    </source>
</evidence>
<evidence type="ECO:0000256" key="2">
    <source>
        <dbReference type="ARBA" id="ARBA00023295"/>
    </source>
</evidence>
<proteinExistence type="predicted"/>
<feature type="compositionally biased region" description="Basic and acidic residues" evidence="3">
    <location>
        <begin position="342"/>
        <end position="351"/>
    </location>
</feature>
<dbReference type="Pfam" id="PF00150">
    <property type="entry name" value="Cellulase"/>
    <property type="match status" value="1"/>
</dbReference>
<keyword evidence="2" id="KW-0326">Glycosidase</keyword>
<evidence type="ECO:0000259" key="4">
    <source>
        <dbReference type="PROSITE" id="PS50853"/>
    </source>
</evidence>
<dbReference type="Pfam" id="PF00041">
    <property type="entry name" value="fn3"/>
    <property type="match status" value="1"/>
</dbReference>
<dbReference type="SMART" id="SM00060">
    <property type="entry name" value="FN3"/>
    <property type="match status" value="1"/>
</dbReference>
<dbReference type="RefSeq" id="WP_174679355.1">
    <property type="nucleotide sequence ID" value="NZ_JABUQZ010000001.1"/>
</dbReference>
<dbReference type="Pfam" id="PF06452">
    <property type="entry name" value="CBM9_1"/>
    <property type="match status" value="1"/>
</dbReference>
<dbReference type="InterPro" id="IPR017853">
    <property type="entry name" value="GH"/>
</dbReference>
<dbReference type="InterPro" id="IPR001547">
    <property type="entry name" value="Glyco_hydro_5"/>
</dbReference>
<evidence type="ECO:0000256" key="1">
    <source>
        <dbReference type="ARBA" id="ARBA00022801"/>
    </source>
</evidence>
<dbReference type="InterPro" id="IPR013783">
    <property type="entry name" value="Ig-like_fold"/>
</dbReference>
<dbReference type="Proteomes" id="UP001016761">
    <property type="component" value="Unassembled WGS sequence"/>
</dbReference>
<accession>A0ABX2L4X6</accession>
<dbReference type="InterPro" id="IPR003961">
    <property type="entry name" value="FN3_dom"/>
</dbReference>
<evidence type="ECO:0000256" key="3">
    <source>
        <dbReference type="SAM" id="MobiDB-lite"/>
    </source>
</evidence>
<keyword evidence="1" id="KW-0378">Hydrolase</keyword>
<dbReference type="InterPro" id="IPR010502">
    <property type="entry name" value="Carb-bd_dom_fam9"/>
</dbReference>
<dbReference type="Gene3D" id="2.60.40.1190">
    <property type="match status" value="1"/>
</dbReference>